<dbReference type="OrthoDB" id="10429605at2759"/>
<accession>A0A9N9H6K6</accession>
<comment type="caution">
    <text evidence="1">The sequence shown here is derived from an EMBL/GenBank/DDBJ whole genome shotgun (WGS) entry which is preliminary data.</text>
</comment>
<keyword evidence="2" id="KW-1185">Reference proteome</keyword>
<protein>
    <submittedName>
        <fullName evidence="1">5660_t:CDS:1</fullName>
    </submittedName>
</protein>
<organism evidence="1 2">
    <name type="scientific">Ambispora leptoticha</name>
    <dbReference type="NCBI Taxonomy" id="144679"/>
    <lineage>
        <taxon>Eukaryota</taxon>
        <taxon>Fungi</taxon>
        <taxon>Fungi incertae sedis</taxon>
        <taxon>Mucoromycota</taxon>
        <taxon>Glomeromycotina</taxon>
        <taxon>Glomeromycetes</taxon>
        <taxon>Archaeosporales</taxon>
        <taxon>Ambisporaceae</taxon>
        <taxon>Ambispora</taxon>
    </lineage>
</organism>
<dbReference type="AlphaFoldDB" id="A0A9N9H6K6"/>
<sequence length="135" mass="15757">MPFRNNPPRCSDSDPNGMSSVFKINNALDMLRRLQALDRQEKKLLSLRLIRLQSACPSCCSTGRTPLITNEDEDSMRTIGWDEYAMDIEERSTELEADENEEDIDNLEYLNEIAYREWEQEQDIDSNSMEDIEDE</sequence>
<name>A0A9N9H6K6_9GLOM</name>
<dbReference type="EMBL" id="CAJVPS010010346">
    <property type="protein sequence ID" value="CAG8657252.1"/>
    <property type="molecule type" value="Genomic_DNA"/>
</dbReference>
<evidence type="ECO:0000313" key="2">
    <source>
        <dbReference type="Proteomes" id="UP000789508"/>
    </source>
</evidence>
<proteinExistence type="predicted"/>
<feature type="non-terminal residue" evidence="1">
    <location>
        <position position="135"/>
    </location>
</feature>
<reference evidence="1" key="1">
    <citation type="submission" date="2021-06" db="EMBL/GenBank/DDBJ databases">
        <authorList>
            <person name="Kallberg Y."/>
            <person name="Tangrot J."/>
            <person name="Rosling A."/>
        </authorList>
    </citation>
    <scope>NUCLEOTIDE SEQUENCE</scope>
    <source>
        <strain evidence="1">FL130A</strain>
    </source>
</reference>
<gene>
    <name evidence="1" type="ORF">ALEPTO_LOCUS10208</name>
</gene>
<evidence type="ECO:0000313" key="1">
    <source>
        <dbReference type="EMBL" id="CAG8657252.1"/>
    </source>
</evidence>
<dbReference type="Proteomes" id="UP000789508">
    <property type="component" value="Unassembled WGS sequence"/>
</dbReference>